<evidence type="ECO:0000313" key="10">
    <source>
        <dbReference type="Proteomes" id="UP000608071"/>
    </source>
</evidence>
<dbReference type="CDD" id="cd06445">
    <property type="entry name" value="ATase"/>
    <property type="match status" value="1"/>
</dbReference>
<accession>A0ABR8T2J4</accession>
<dbReference type="InterPro" id="IPR001497">
    <property type="entry name" value="MethylDNA_cys_MeTrfase_AS"/>
</dbReference>
<sequence length="182" mass="20894">MTLVYRTKVQHALLQNKFLYLAATEQGICKITWPSENWEVFESWVYRHILGASLMQDEQQLKPYTKQLTEYLSGERFQFSVPLDLRGTAFQMEVWNALQQIPYGETRSYSDIANHVGRAQAVRAVGTANGANPVPMLVPCHRVIGKNKNLTGFRGGLHFKEALLTLEGYHDYTRKGHARFEF</sequence>
<evidence type="ECO:0000256" key="5">
    <source>
        <dbReference type="ARBA" id="ARBA00023204"/>
    </source>
</evidence>
<name>A0ABR8T2J4_9BACL</name>
<feature type="domain" description="Methylated-DNA-[protein]-cysteine S-methyltransferase DNA binding" evidence="7">
    <location>
        <begin position="89"/>
        <end position="168"/>
    </location>
</feature>
<reference evidence="9 10" key="1">
    <citation type="submission" date="2020-08" db="EMBL/GenBank/DDBJ databases">
        <title>A Genomic Blueprint of the Chicken Gut Microbiome.</title>
        <authorList>
            <person name="Gilroy R."/>
            <person name="Ravi A."/>
            <person name="Getino M."/>
            <person name="Pursley I."/>
            <person name="Horton D.L."/>
            <person name="Alikhan N.-F."/>
            <person name="Baker D."/>
            <person name="Gharbi K."/>
            <person name="Hall N."/>
            <person name="Watson M."/>
            <person name="Adriaenssens E.M."/>
            <person name="Foster-Nyarko E."/>
            <person name="Jarju S."/>
            <person name="Secka A."/>
            <person name="Antonio M."/>
            <person name="Oren A."/>
            <person name="Chaudhuri R."/>
            <person name="La Ragione R.M."/>
            <person name="Hildebrand F."/>
            <person name="Pallen M.J."/>
        </authorList>
    </citation>
    <scope>NUCLEOTIDE SEQUENCE [LARGE SCALE GENOMIC DNA]</scope>
    <source>
        <strain evidence="9 10">Sa2BVA9</strain>
    </source>
</reference>
<dbReference type="SUPFAM" id="SSF53155">
    <property type="entry name" value="Methylated DNA-protein cysteine methyltransferase domain"/>
    <property type="match status" value="1"/>
</dbReference>
<dbReference type="Gene3D" id="3.30.160.70">
    <property type="entry name" value="Methylated DNA-protein cysteine methyltransferase domain"/>
    <property type="match status" value="1"/>
</dbReference>
<dbReference type="NCBIfam" id="TIGR00589">
    <property type="entry name" value="ogt"/>
    <property type="match status" value="1"/>
</dbReference>
<dbReference type="RefSeq" id="WP_191802587.1">
    <property type="nucleotide sequence ID" value="NZ_JACSQL010000009.1"/>
</dbReference>
<evidence type="ECO:0000256" key="6">
    <source>
        <dbReference type="ARBA" id="ARBA00049348"/>
    </source>
</evidence>
<evidence type="ECO:0000256" key="2">
    <source>
        <dbReference type="ARBA" id="ARBA00022603"/>
    </source>
</evidence>
<dbReference type="PANTHER" id="PTHR10815">
    <property type="entry name" value="METHYLATED-DNA--PROTEIN-CYSTEINE METHYLTRANSFERASE"/>
    <property type="match status" value="1"/>
</dbReference>
<dbReference type="InterPro" id="IPR036217">
    <property type="entry name" value="MethylDNA_cys_MeTrfase_DNAb"/>
</dbReference>
<dbReference type="SUPFAM" id="SSF46767">
    <property type="entry name" value="Methylated DNA-protein cysteine methyltransferase, C-terminal domain"/>
    <property type="match status" value="1"/>
</dbReference>
<dbReference type="Gene3D" id="1.10.10.10">
    <property type="entry name" value="Winged helix-like DNA-binding domain superfamily/Winged helix DNA-binding domain"/>
    <property type="match status" value="1"/>
</dbReference>
<keyword evidence="3" id="KW-0808">Transferase</keyword>
<dbReference type="Pfam" id="PF02870">
    <property type="entry name" value="Methyltransf_1N"/>
    <property type="match status" value="1"/>
</dbReference>
<evidence type="ECO:0000259" key="8">
    <source>
        <dbReference type="Pfam" id="PF02870"/>
    </source>
</evidence>
<comment type="caution">
    <text evidence="9">The sequence shown here is derived from an EMBL/GenBank/DDBJ whole genome shotgun (WGS) entry which is preliminary data.</text>
</comment>
<evidence type="ECO:0000259" key="7">
    <source>
        <dbReference type="Pfam" id="PF01035"/>
    </source>
</evidence>
<evidence type="ECO:0000256" key="1">
    <source>
        <dbReference type="ARBA" id="ARBA00001286"/>
    </source>
</evidence>
<dbReference type="InterPro" id="IPR036388">
    <property type="entry name" value="WH-like_DNA-bd_sf"/>
</dbReference>
<keyword evidence="5" id="KW-0234">DNA repair</keyword>
<protein>
    <submittedName>
        <fullName evidence="9">Methylated-DNA--[protein]-cysteine S-methyltransferase</fullName>
    </submittedName>
</protein>
<organism evidence="9 10">
    <name type="scientific">Paenibacillus gallinarum</name>
    <dbReference type="NCBI Taxonomy" id="2762232"/>
    <lineage>
        <taxon>Bacteria</taxon>
        <taxon>Bacillati</taxon>
        <taxon>Bacillota</taxon>
        <taxon>Bacilli</taxon>
        <taxon>Bacillales</taxon>
        <taxon>Paenibacillaceae</taxon>
        <taxon>Paenibacillus</taxon>
    </lineage>
</organism>
<dbReference type="EMBL" id="JACSQL010000009">
    <property type="protein sequence ID" value="MBD7969982.1"/>
    <property type="molecule type" value="Genomic_DNA"/>
</dbReference>
<keyword evidence="4" id="KW-0227">DNA damage</keyword>
<proteinExistence type="predicted"/>
<comment type="catalytic activity">
    <reaction evidence="1">
        <text>a 4-O-methyl-thymidine in DNA + L-cysteinyl-[protein] = a thymidine in DNA + S-methyl-L-cysteinyl-[protein]</text>
        <dbReference type="Rhea" id="RHEA:53428"/>
        <dbReference type="Rhea" id="RHEA-COMP:10131"/>
        <dbReference type="Rhea" id="RHEA-COMP:10132"/>
        <dbReference type="Rhea" id="RHEA-COMP:13555"/>
        <dbReference type="Rhea" id="RHEA-COMP:13556"/>
        <dbReference type="ChEBI" id="CHEBI:29950"/>
        <dbReference type="ChEBI" id="CHEBI:82612"/>
        <dbReference type="ChEBI" id="CHEBI:137386"/>
        <dbReference type="ChEBI" id="CHEBI:137387"/>
        <dbReference type="EC" id="2.1.1.63"/>
    </reaction>
</comment>
<feature type="domain" description="Methylguanine DNA methyltransferase ribonuclease-like" evidence="8">
    <location>
        <begin position="19"/>
        <end position="85"/>
    </location>
</feature>
<keyword evidence="2" id="KW-0489">Methyltransferase</keyword>
<evidence type="ECO:0000256" key="4">
    <source>
        <dbReference type="ARBA" id="ARBA00022763"/>
    </source>
</evidence>
<keyword evidence="10" id="KW-1185">Reference proteome</keyword>
<dbReference type="Pfam" id="PF01035">
    <property type="entry name" value="DNA_binding_1"/>
    <property type="match status" value="1"/>
</dbReference>
<gene>
    <name evidence="9" type="ORF">H9647_18130</name>
</gene>
<dbReference type="PANTHER" id="PTHR10815:SF12">
    <property type="entry name" value="METHYLATED-DNA--PROTEIN-CYSTEINE METHYLTRANSFERASE, INDUCIBLE"/>
    <property type="match status" value="1"/>
</dbReference>
<dbReference type="PROSITE" id="PS00374">
    <property type="entry name" value="MGMT"/>
    <property type="match status" value="1"/>
</dbReference>
<evidence type="ECO:0000256" key="3">
    <source>
        <dbReference type="ARBA" id="ARBA00022679"/>
    </source>
</evidence>
<dbReference type="InterPro" id="IPR014048">
    <property type="entry name" value="MethylDNA_cys_MeTrfase_DNA-bd"/>
</dbReference>
<evidence type="ECO:0000313" key="9">
    <source>
        <dbReference type="EMBL" id="MBD7969982.1"/>
    </source>
</evidence>
<comment type="catalytic activity">
    <reaction evidence="6">
        <text>a 6-O-methyl-2'-deoxyguanosine in DNA + L-cysteinyl-[protein] = S-methyl-L-cysteinyl-[protein] + a 2'-deoxyguanosine in DNA</text>
        <dbReference type="Rhea" id="RHEA:24000"/>
        <dbReference type="Rhea" id="RHEA-COMP:10131"/>
        <dbReference type="Rhea" id="RHEA-COMP:10132"/>
        <dbReference type="Rhea" id="RHEA-COMP:11367"/>
        <dbReference type="Rhea" id="RHEA-COMP:11368"/>
        <dbReference type="ChEBI" id="CHEBI:29950"/>
        <dbReference type="ChEBI" id="CHEBI:82612"/>
        <dbReference type="ChEBI" id="CHEBI:85445"/>
        <dbReference type="ChEBI" id="CHEBI:85448"/>
        <dbReference type="EC" id="2.1.1.63"/>
    </reaction>
</comment>
<dbReference type="Proteomes" id="UP000608071">
    <property type="component" value="Unassembled WGS sequence"/>
</dbReference>
<dbReference type="InterPro" id="IPR036631">
    <property type="entry name" value="MGMT_N_sf"/>
</dbReference>
<dbReference type="InterPro" id="IPR008332">
    <property type="entry name" value="MethylG_MeTrfase_N"/>
</dbReference>